<comment type="similarity">
    <text evidence="2 10">Belongs to the SecG family.</text>
</comment>
<evidence type="ECO:0000256" key="1">
    <source>
        <dbReference type="ARBA" id="ARBA00004651"/>
    </source>
</evidence>
<feature type="transmembrane region" description="Helical" evidence="10">
    <location>
        <begin position="57"/>
        <end position="75"/>
    </location>
</feature>
<evidence type="ECO:0000256" key="6">
    <source>
        <dbReference type="ARBA" id="ARBA00022927"/>
    </source>
</evidence>
<comment type="subcellular location">
    <subcellularLocation>
        <location evidence="1 10">Cell membrane</location>
        <topology evidence="1 10">Multi-pass membrane protein</topology>
    </subcellularLocation>
</comment>
<dbReference type="STRING" id="865938.Weevi_0559"/>
<protein>
    <recommendedName>
        <fullName evidence="10">Protein-export membrane protein SecG</fullName>
    </recommendedName>
</protein>
<keyword evidence="7 10" id="KW-1133">Transmembrane helix</keyword>
<dbReference type="EMBL" id="CP002455">
    <property type="protein sequence ID" value="ADX67278.1"/>
    <property type="molecule type" value="Genomic_DNA"/>
</dbReference>
<keyword evidence="6 10" id="KW-0653">Protein transport</keyword>
<evidence type="ECO:0000313" key="12">
    <source>
        <dbReference type="EMBL" id="ADX67278.1"/>
    </source>
</evidence>
<dbReference type="GO" id="GO:0015450">
    <property type="term" value="F:protein-transporting ATPase activity"/>
    <property type="evidence" value="ECO:0007669"/>
    <property type="project" value="UniProtKB-UniRule"/>
</dbReference>
<feature type="compositionally biased region" description="Polar residues" evidence="11">
    <location>
        <begin position="87"/>
        <end position="110"/>
    </location>
</feature>
<comment type="function">
    <text evidence="10">Involved in protein export. Participates in an early event of protein translocation.</text>
</comment>
<dbReference type="PANTHER" id="PTHR34182:SF1">
    <property type="entry name" value="PROTEIN-EXPORT MEMBRANE PROTEIN SECG"/>
    <property type="match status" value="1"/>
</dbReference>
<reference evidence="12 13" key="1">
    <citation type="journal article" date="2011" name="Stand. Genomic Sci.">
        <title>Complete genome sequence of Weeksella virosa type strain (9751).</title>
        <authorList>
            <person name="Lang E."/>
            <person name="Teshima H."/>
            <person name="Lucas S."/>
            <person name="Lapidus A."/>
            <person name="Hammon N."/>
            <person name="Deshpande S."/>
            <person name="Nolan M."/>
            <person name="Cheng J.F."/>
            <person name="Pitluck S."/>
            <person name="Liolios K."/>
            <person name="Pagani I."/>
            <person name="Mikhailova N."/>
            <person name="Ivanova N."/>
            <person name="Mavromatis K."/>
            <person name="Pati A."/>
            <person name="Tapia R."/>
            <person name="Han C."/>
            <person name="Goodwin L."/>
            <person name="Chen A."/>
            <person name="Palaniappan K."/>
            <person name="Land M."/>
            <person name="Hauser L."/>
            <person name="Chang Y.J."/>
            <person name="Jeffries C.D."/>
            <person name="Brambilla E.M."/>
            <person name="Kopitz M."/>
            <person name="Rohde M."/>
            <person name="Goker M."/>
            <person name="Tindall B.J."/>
            <person name="Detter J.C."/>
            <person name="Woyke T."/>
            <person name="Bristow J."/>
            <person name="Eisen J.A."/>
            <person name="Markowitz V."/>
            <person name="Hugenholtz P."/>
            <person name="Klenk H.P."/>
            <person name="Kyrpides N.C."/>
        </authorList>
    </citation>
    <scope>NUCLEOTIDE SEQUENCE [LARGE SCALE GENOMIC DNA]</scope>
    <source>
        <strain evidence="13">ATCC 43766 / DSM 16922 / JCM 21250 / NBRC 16016 / NCTC 11634 / CL345/78</strain>
    </source>
</reference>
<sequence>MGTFQLFMVIIIALCVILTLIVLSQSPKGGGLSSTFGGSSGGQMFGVQRTNNFLDNATWTFAALITVLIIAANVLQENPNARPRLKQTPQTQAPASPNMPIQQDTTTAPNSEAEPSK</sequence>
<evidence type="ECO:0000256" key="3">
    <source>
        <dbReference type="ARBA" id="ARBA00022448"/>
    </source>
</evidence>
<reference evidence="13" key="2">
    <citation type="journal article" date="2011" name="Stand. Genomic Sci.">
        <title>Complete genome sequence of Weeksella virosa type strain (9751T).</title>
        <authorList>
            <person name="Lang E."/>
            <person name="Teshima H."/>
            <person name="Lucas S."/>
            <person name="Lapidus A."/>
            <person name="Hammon N."/>
            <person name="Deshpande S."/>
            <person name="Nolan M."/>
            <person name="Cheng J."/>
            <person name="Pitluck S."/>
            <person name="Liolios K."/>
            <person name="Pagani I."/>
            <person name="Mikhailova N."/>
            <person name="Ivanova N."/>
            <person name="Mavromatis K."/>
            <person name="Pati A."/>
            <person name="Tapia R."/>
            <person name="Han C."/>
            <person name="Goodwin L."/>
            <person name="Chen A."/>
            <person name="Palaniappan K."/>
            <person name="Land M."/>
            <person name="Hauser L."/>
            <person name="Chang Y."/>
            <person name="Jeffries C."/>
            <person name="Brambilla E."/>
            <person name="Kopitz M."/>
            <person name="Rohde M."/>
            <person name="Goker M."/>
            <person name="Tindall B."/>
            <person name="Detter J."/>
            <person name="Woyke T."/>
            <person name="Bristow J."/>
            <person name="Eisen J."/>
            <person name="Markowitz V."/>
            <person name="Hugenholtz P."/>
            <person name="Klenk H."/>
            <person name="Kyrpides N."/>
        </authorList>
    </citation>
    <scope>NUCLEOTIDE SEQUENCE [LARGE SCALE GENOMIC DNA]</scope>
    <source>
        <strain evidence="13">ATCC 43766 / DSM 16922 / JCM 21250 / NBRC 16016 / NCTC 11634 / CL345/78</strain>
    </source>
</reference>
<dbReference type="Pfam" id="PF03840">
    <property type="entry name" value="SecG"/>
    <property type="match status" value="1"/>
</dbReference>
<dbReference type="GO" id="GO:0009306">
    <property type="term" value="P:protein secretion"/>
    <property type="evidence" value="ECO:0007669"/>
    <property type="project" value="UniProtKB-UniRule"/>
</dbReference>
<keyword evidence="8 10" id="KW-0811">Translocation</keyword>
<dbReference type="AlphaFoldDB" id="F0NZL9"/>
<evidence type="ECO:0000256" key="8">
    <source>
        <dbReference type="ARBA" id="ARBA00023010"/>
    </source>
</evidence>
<dbReference type="PRINTS" id="PR01651">
    <property type="entry name" value="SECGEXPORT"/>
</dbReference>
<dbReference type="HOGENOM" id="CLU_094156_1_0_10"/>
<dbReference type="InterPro" id="IPR004692">
    <property type="entry name" value="SecG"/>
</dbReference>
<evidence type="ECO:0000256" key="5">
    <source>
        <dbReference type="ARBA" id="ARBA00022692"/>
    </source>
</evidence>
<dbReference type="KEGG" id="wvi:Weevi_0559"/>
<keyword evidence="3 10" id="KW-0813">Transport</keyword>
<feature type="region of interest" description="Disordered" evidence="11">
    <location>
        <begin position="79"/>
        <end position="117"/>
    </location>
</feature>
<keyword evidence="13" id="KW-1185">Reference proteome</keyword>
<dbReference type="NCBIfam" id="TIGR00810">
    <property type="entry name" value="secG"/>
    <property type="match status" value="1"/>
</dbReference>
<gene>
    <name evidence="12" type="ordered locus">Weevi_0559</name>
</gene>
<dbReference type="eggNOG" id="COG1314">
    <property type="taxonomic scope" value="Bacteria"/>
</dbReference>
<organism evidence="12 13">
    <name type="scientific">Weeksella virosa (strain ATCC 43766 / DSM 16922 / JCM 21250 / CCUG 30538 / CDC 9751 / IAM 14551 / NBRC 16016 / NCTC 11634 / CL345/78)</name>
    <dbReference type="NCBI Taxonomy" id="865938"/>
    <lineage>
        <taxon>Bacteria</taxon>
        <taxon>Pseudomonadati</taxon>
        <taxon>Bacteroidota</taxon>
        <taxon>Flavobacteriia</taxon>
        <taxon>Flavobacteriales</taxon>
        <taxon>Weeksellaceae</taxon>
        <taxon>Weeksella</taxon>
    </lineage>
</organism>
<evidence type="ECO:0000313" key="13">
    <source>
        <dbReference type="Proteomes" id="UP000008641"/>
    </source>
</evidence>
<evidence type="ECO:0000256" key="9">
    <source>
        <dbReference type="ARBA" id="ARBA00023136"/>
    </source>
</evidence>
<proteinExistence type="inferred from homology"/>
<keyword evidence="5 10" id="KW-0812">Transmembrane</keyword>
<comment type="caution">
    <text evidence="10">Lacks conserved residue(s) required for the propagation of feature annotation.</text>
</comment>
<evidence type="ECO:0000256" key="4">
    <source>
        <dbReference type="ARBA" id="ARBA00022475"/>
    </source>
</evidence>
<keyword evidence="9 10" id="KW-0472">Membrane</keyword>
<accession>F0NZL9</accession>
<evidence type="ECO:0000256" key="11">
    <source>
        <dbReference type="SAM" id="MobiDB-lite"/>
    </source>
</evidence>
<dbReference type="GO" id="GO:0005886">
    <property type="term" value="C:plasma membrane"/>
    <property type="evidence" value="ECO:0007669"/>
    <property type="project" value="UniProtKB-SubCell"/>
</dbReference>
<dbReference type="Proteomes" id="UP000008641">
    <property type="component" value="Chromosome"/>
</dbReference>
<evidence type="ECO:0000256" key="2">
    <source>
        <dbReference type="ARBA" id="ARBA00008445"/>
    </source>
</evidence>
<dbReference type="OrthoDB" id="1122493at2"/>
<keyword evidence="4 10" id="KW-1003">Cell membrane</keyword>
<dbReference type="PANTHER" id="PTHR34182">
    <property type="entry name" value="PROTEIN-EXPORT MEMBRANE PROTEIN SECG"/>
    <property type="match status" value="1"/>
</dbReference>
<dbReference type="GO" id="GO:0065002">
    <property type="term" value="P:intracellular protein transmembrane transport"/>
    <property type="evidence" value="ECO:0007669"/>
    <property type="project" value="TreeGrafter"/>
</dbReference>
<evidence type="ECO:0000256" key="10">
    <source>
        <dbReference type="RuleBase" id="RU365087"/>
    </source>
</evidence>
<dbReference type="RefSeq" id="WP_013597670.1">
    <property type="nucleotide sequence ID" value="NC_015144.1"/>
</dbReference>
<name>F0NZL9_WEEVC</name>
<evidence type="ECO:0000256" key="7">
    <source>
        <dbReference type="ARBA" id="ARBA00022989"/>
    </source>
</evidence>
<dbReference type="GO" id="GO:0043952">
    <property type="term" value="P:protein transport by the Sec complex"/>
    <property type="evidence" value="ECO:0007669"/>
    <property type="project" value="TreeGrafter"/>
</dbReference>